<dbReference type="SUPFAM" id="SSF56672">
    <property type="entry name" value="DNA/RNA polymerases"/>
    <property type="match status" value="1"/>
</dbReference>
<comment type="caution">
    <text evidence="1">The sequence shown here is derived from an EMBL/GenBank/DDBJ whole genome shotgun (WGS) entry which is preliminary data.</text>
</comment>
<reference evidence="1" key="1">
    <citation type="submission" date="2021-03" db="EMBL/GenBank/DDBJ databases">
        <title>Draft genome sequence of rust myrtle Austropuccinia psidii MF-1, a brazilian biotype.</title>
        <authorList>
            <person name="Quecine M.C."/>
            <person name="Pachon D.M.R."/>
            <person name="Bonatelli M.L."/>
            <person name="Correr F.H."/>
            <person name="Franceschini L.M."/>
            <person name="Leite T.F."/>
            <person name="Margarido G.R.A."/>
            <person name="Almeida C.A."/>
            <person name="Ferrarezi J.A."/>
            <person name="Labate C.A."/>
        </authorList>
    </citation>
    <scope>NUCLEOTIDE SEQUENCE</scope>
    <source>
        <strain evidence="1">MF-1</strain>
    </source>
</reference>
<evidence type="ECO:0000313" key="2">
    <source>
        <dbReference type="Proteomes" id="UP000765509"/>
    </source>
</evidence>
<gene>
    <name evidence="1" type="ORF">O181_013464</name>
</gene>
<protein>
    <submittedName>
        <fullName evidence="1">Uncharacterized protein</fullName>
    </submittedName>
</protein>
<accession>A0A9Q3BYA3</accession>
<sequence length="82" mass="9646">MLILGIPYDQLLRIPAYPARNRAREAIESHINEIMELGDLRNVEHNEEVEVTTPVIITWNNYKLRMVGDLREFGTYTTPDRY</sequence>
<dbReference type="AlphaFoldDB" id="A0A9Q3BYA3"/>
<proteinExistence type="predicted"/>
<keyword evidence="2" id="KW-1185">Reference proteome</keyword>
<dbReference type="InterPro" id="IPR043502">
    <property type="entry name" value="DNA/RNA_pol_sf"/>
</dbReference>
<dbReference type="EMBL" id="AVOT02003519">
    <property type="protein sequence ID" value="MBW0473749.1"/>
    <property type="molecule type" value="Genomic_DNA"/>
</dbReference>
<dbReference type="Proteomes" id="UP000765509">
    <property type="component" value="Unassembled WGS sequence"/>
</dbReference>
<organism evidence="1 2">
    <name type="scientific">Austropuccinia psidii MF-1</name>
    <dbReference type="NCBI Taxonomy" id="1389203"/>
    <lineage>
        <taxon>Eukaryota</taxon>
        <taxon>Fungi</taxon>
        <taxon>Dikarya</taxon>
        <taxon>Basidiomycota</taxon>
        <taxon>Pucciniomycotina</taxon>
        <taxon>Pucciniomycetes</taxon>
        <taxon>Pucciniales</taxon>
        <taxon>Sphaerophragmiaceae</taxon>
        <taxon>Austropuccinia</taxon>
    </lineage>
</organism>
<name>A0A9Q3BYA3_9BASI</name>
<evidence type="ECO:0000313" key="1">
    <source>
        <dbReference type="EMBL" id="MBW0473749.1"/>
    </source>
</evidence>
<dbReference type="OrthoDB" id="2595244at2759"/>